<organism evidence="2 3">
    <name type="scientific">Stieleria neptunia</name>
    <dbReference type="NCBI Taxonomy" id="2527979"/>
    <lineage>
        <taxon>Bacteria</taxon>
        <taxon>Pseudomonadati</taxon>
        <taxon>Planctomycetota</taxon>
        <taxon>Planctomycetia</taxon>
        <taxon>Pirellulales</taxon>
        <taxon>Pirellulaceae</taxon>
        <taxon>Stieleria</taxon>
    </lineage>
</organism>
<reference evidence="2 3" key="1">
    <citation type="submission" date="2019-03" db="EMBL/GenBank/DDBJ databases">
        <title>Deep-cultivation of Planctomycetes and their phenomic and genomic characterization uncovers novel biology.</title>
        <authorList>
            <person name="Wiegand S."/>
            <person name="Jogler M."/>
            <person name="Boedeker C."/>
            <person name="Pinto D."/>
            <person name="Vollmers J."/>
            <person name="Rivas-Marin E."/>
            <person name="Kohn T."/>
            <person name="Peeters S.H."/>
            <person name="Heuer A."/>
            <person name="Rast P."/>
            <person name="Oberbeckmann S."/>
            <person name="Bunk B."/>
            <person name="Jeske O."/>
            <person name="Meyerdierks A."/>
            <person name="Storesund J.E."/>
            <person name="Kallscheuer N."/>
            <person name="Luecker S."/>
            <person name="Lage O.M."/>
            <person name="Pohl T."/>
            <person name="Merkel B.J."/>
            <person name="Hornburger P."/>
            <person name="Mueller R.-W."/>
            <person name="Bruemmer F."/>
            <person name="Labrenz M."/>
            <person name="Spormann A.M."/>
            <person name="Op den Camp H."/>
            <person name="Overmann J."/>
            <person name="Amann R."/>
            <person name="Jetten M.S.M."/>
            <person name="Mascher T."/>
            <person name="Medema M.H."/>
            <person name="Devos D.P."/>
            <person name="Kaster A.-K."/>
            <person name="Ovreas L."/>
            <person name="Rohde M."/>
            <person name="Galperin M.Y."/>
            <person name="Jogler C."/>
        </authorList>
    </citation>
    <scope>NUCLEOTIDE SEQUENCE [LARGE SCALE GENOMIC DNA]</scope>
    <source>
        <strain evidence="2 3">Enr13</strain>
    </source>
</reference>
<feature type="transmembrane region" description="Helical" evidence="1">
    <location>
        <begin position="79"/>
        <end position="96"/>
    </location>
</feature>
<feature type="transmembrane region" description="Helical" evidence="1">
    <location>
        <begin position="437"/>
        <end position="454"/>
    </location>
</feature>
<keyword evidence="1" id="KW-0472">Membrane</keyword>
<keyword evidence="3" id="KW-1185">Reference proteome</keyword>
<dbReference type="Proteomes" id="UP000319004">
    <property type="component" value="Chromosome"/>
</dbReference>
<dbReference type="OrthoDB" id="292785at2"/>
<dbReference type="AlphaFoldDB" id="A0A518HN79"/>
<name>A0A518HN79_9BACT</name>
<feature type="transmembrane region" description="Helical" evidence="1">
    <location>
        <begin position="283"/>
        <end position="303"/>
    </location>
</feature>
<feature type="transmembrane region" description="Helical" evidence="1">
    <location>
        <begin position="164"/>
        <end position="189"/>
    </location>
</feature>
<feature type="transmembrane region" description="Helical" evidence="1">
    <location>
        <begin position="237"/>
        <end position="254"/>
    </location>
</feature>
<keyword evidence="1" id="KW-0812">Transmembrane</keyword>
<feature type="transmembrane region" description="Helical" evidence="1">
    <location>
        <begin position="210"/>
        <end position="231"/>
    </location>
</feature>
<evidence type="ECO:0000313" key="2">
    <source>
        <dbReference type="EMBL" id="QDV42302.1"/>
    </source>
</evidence>
<dbReference type="KEGG" id="snep:Enr13x_21470"/>
<protein>
    <submittedName>
        <fullName evidence="2">Uncharacterized protein</fullName>
    </submittedName>
</protein>
<dbReference type="RefSeq" id="WP_145385958.1">
    <property type="nucleotide sequence ID" value="NZ_CP037423.1"/>
</dbReference>
<accession>A0A518HN79</accession>
<keyword evidence="1" id="KW-1133">Transmembrane helix</keyword>
<evidence type="ECO:0000313" key="3">
    <source>
        <dbReference type="Proteomes" id="UP000319004"/>
    </source>
</evidence>
<feature type="transmembrane region" description="Helical" evidence="1">
    <location>
        <begin position="20"/>
        <end position="40"/>
    </location>
</feature>
<dbReference type="EMBL" id="CP037423">
    <property type="protein sequence ID" value="QDV42302.1"/>
    <property type="molecule type" value="Genomic_DNA"/>
</dbReference>
<proteinExistence type="predicted"/>
<sequence length="499" mass="54740">MNALSHPYVRVADERRSPFIPIPMVLRVLLVLIVLIYWGVQTLATLQLAVPNALLLIAGNALVLLGYVLPLWAPRMNGYFHPVVYISLFTLLMHAIKKTGIQIHGLSTHIALPELGPYELNEVHFFVCVLFFVSQIATIGGYYLGGLLPASSLIKFRQRANSLLVPGVFLWLTIGACSLVLLVLLTGGIKEHILNLARGRSQEVYEGDSSFVGTLQVFTTFALGAACVLAATPPKIGRSLFLPFVVISAIVLEYMVSGKRSDPMMAILIIGSVWIVRRQQFSFTLVLVIVLTGFLMLSVGRLFRKANFRGQGSVSTDFLQGESASSLMNNAMTELSSRSGEGGAIYPIVYRVPGEVSMLFGQSYAEFLFRFIPRAIWKSKPNGIGRQCAWVFFGDLKGIPPGSIGEAYWNLHVPGVIGVFTCWGVFLRVLAETFLRYQTAPGMIAIYVVTLVLLRPDHNGYREWLHLIAPIVLLTFLVGLSSLGGATARQYAKVSGDAT</sequence>
<feature type="transmembrane region" description="Helical" evidence="1">
    <location>
        <begin position="466"/>
        <end position="486"/>
    </location>
</feature>
<evidence type="ECO:0000256" key="1">
    <source>
        <dbReference type="SAM" id="Phobius"/>
    </source>
</evidence>
<gene>
    <name evidence="2" type="ORF">Enr13x_21470</name>
</gene>
<feature type="transmembrane region" description="Helical" evidence="1">
    <location>
        <begin position="407"/>
        <end position="431"/>
    </location>
</feature>
<feature type="transmembrane region" description="Helical" evidence="1">
    <location>
        <begin position="123"/>
        <end position="144"/>
    </location>
</feature>
<feature type="transmembrane region" description="Helical" evidence="1">
    <location>
        <begin position="52"/>
        <end position="73"/>
    </location>
</feature>